<comment type="similarity">
    <text evidence="1">Belongs to the PheA/TfdB FAD monooxygenase family.</text>
</comment>
<dbReference type="InterPro" id="IPR036188">
    <property type="entry name" value="FAD/NAD-bd_sf"/>
</dbReference>
<dbReference type="Proteomes" id="UP000027195">
    <property type="component" value="Unassembled WGS sequence"/>
</dbReference>
<dbReference type="CDD" id="cd02979">
    <property type="entry name" value="PHOX_C"/>
    <property type="match status" value="1"/>
</dbReference>
<reference evidence="8" key="1">
    <citation type="journal article" date="2014" name="Proc. Natl. Acad. Sci. U.S.A.">
        <title>Extensive sampling of basidiomycete genomes demonstrates inadequacy of the white-rot/brown-rot paradigm for wood decay fungi.</title>
        <authorList>
            <person name="Riley R."/>
            <person name="Salamov A.A."/>
            <person name="Brown D.W."/>
            <person name="Nagy L.G."/>
            <person name="Floudas D."/>
            <person name="Held B.W."/>
            <person name="Levasseur A."/>
            <person name="Lombard V."/>
            <person name="Morin E."/>
            <person name="Otillar R."/>
            <person name="Lindquist E.A."/>
            <person name="Sun H."/>
            <person name="LaButti K.M."/>
            <person name="Schmutz J."/>
            <person name="Jabbour D."/>
            <person name="Luo H."/>
            <person name="Baker S.E."/>
            <person name="Pisabarro A.G."/>
            <person name="Walton J.D."/>
            <person name="Blanchette R.A."/>
            <person name="Henrissat B."/>
            <person name="Martin F."/>
            <person name="Cullen D."/>
            <person name="Hibbett D.S."/>
            <person name="Grigoriev I.V."/>
        </authorList>
    </citation>
    <scope>NUCLEOTIDE SEQUENCE [LARGE SCALE GENOMIC DNA]</scope>
    <source>
        <strain evidence="8">FD-172 SS1</strain>
    </source>
</reference>
<dbReference type="PANTHER" id="PTHR43004:SF15">
    <property type="entry name" value="MONOOXYGENASE, PUTATIVE (AFU_ORTHOLOGUE AFUA_6G03030)-RELATED"/>
    <property type="match status" value="1"/>
</dbReference>
<dbReference type="InParanoid" id="A0A067MVA1"/>
<evidence type="ECO:0000259" key="6">
    <source>
        <dbReference type="Pfam" id="PF07976"/>
    </source>
</evidence>
<gene>
    <name evidence="7" type="ORF">BOTBODRAFT_102666</name>
</gene>
<sequence>MPEPLTTKSLESEVDVLVVGAGPTGLLLSFALARAGVHVRVIDIKEKRIPTGHADGIHPRTLEVLQSYGLADRILKDGAHIHAIVSAQTRDFNVTLAQSRIEECFRDGMKEDGVEVEQPVLPISLEISDDKIMLQSPTSHPVKVVLKRLKPGETIDRATIASQVTRANSEVVRAKYVVGADGAHSWVRQALGVDMVGEATNSVWGVVDFVPETDFPDIRIFCPVNSPHGSFIIVPREGNLVRIYVQLTEVDVDQTGRLDKSKFSPDEIIKVAQKYFYPDKLATPKVFDWWTVYIIGQRVASSYSVTNRVLIAGDACHTHSPKGGQGMNVSMNDAHNLAWKLAYVLRQWAPTSLLDTYDAERGNFAKELIDFDKRCVKVFSAKVKADDSEAEGVTQGELADMYTTHAGGIGIQYHASMIVNVSNPSLAANLVIGQRLPPGIILRMANFRPLELHDLLPSDTRFKVLILPGNISDPKQKAKLDAIAAHLDQPEGFLKRFTPPDAPEDAVFDIITISRMEKTAASTQMISPRLLSHWEKYVAVPVSNHQAYIDAESFGARVGGNLYATYGVSNNGAVIICRPDGYVGMVATLDDVDAVGEYFSGFLRAQTDA</sequence>
<dbReference type="Pfam" id="PF07976">
    <property type="entry name" value="Phe_hydrox_dim"/>
    <property type="match status" value="1"/>
</dbReference>
<dbReference type="GO" id="GO:0071949">
    <property type="term" value="F:FAD binding"/>
    <property type="evidence" value="ECO:0007669"/>
    <property type="project" value="InterPro"/>
</dbReference>
<evidence type="ECO:0000259" key="5">
    <source>
        <dbReference type="Pfam" id="PF01494"/>
    </source>
</evidence>
<dbReference type="InterPro" id="IPR050641">
    <property type="entry name" value="RIFMO-like"/>
</dbReference>
<dbReference type="InterPro" id="IPR036249">
    <property type="entry name" value="Thioredoxin-like_sf"/>
</dbReference>
<dbReference type="AlphaFoldDB" id="A0A067MVA1"/>
<dbReference type="HOGENOM" id="CLU_009665_9_2_1"/>
<dbReference type="InterPro" id="IPR038220">
    <property type="entry name" value="PHOX_C_sf"/>
</dbReference>
<accession>A0A067MVA1</accession>
<dbReference type="PRINTS" id="PR00420">
    <property type="entry name" value="RNGMNOXGNASE"/>
</dbReference>
<keyword evidence="3" id="KW-0274">FAD</keyword>
<proteinExistence type="inferred from homology"/>
<keyword evidence="8" id="KW-1185">Reference proteome</keyword>
<dbReference type="SUPFAM" id="SSF54373">
    <property type="entry name" value="FAD-linked reductases, C-terminal domain"/>
    <property type="match status" value="1"/>
</dbReference>
<evidence type="ECO:0000313" key="7">
    <source>
        <dbReference type="EMBL" id="KDQ19534.1"/>
    </source>
</evidence>
<feature type="domain" description="FAD-binding" evidence="5">
    <location>
        <begin position="13"/>
        <end position="371"/>
    </location>
</feature>
<dbReference type="Gene3D" id="3.50.50.60">
    <property type="entry name" value="FAD/NAD(P)-binding domain"/>
    <property type="match status" value="1"/>
</dbReference>
<dbReference type="OrthoDB" id="1716816at2759"/>
<dbReference type="EMBL" id="KL198019">
    <property type="protein sequence ID" value="KDQ19534.1"/>
    <property type="molecule type" value="Genomic_DNA"/>
</dbReference>
<evidence type="ECO:0008006" key="9">
    <source>
        <dbReference type="Google" id="ProtNLM"/>
    </source>
</evidence>
<protein>
    <recommendedName>
        <fullName evidence="9">FAD-binding domain-containing protein</fullName>
    </recommendedName>
</protein>
<evidence type="ECO:0000256" key="4">
    <source>
        <dbReference type="ARBA" id="ARBA00023002"/>
    </source>
</evidence>
<name>A0A067MVA1_BOTB1</name>
<dbReference type="GO" id="GO:0016709">
    <property type="term" value="F:oxidoreductase activity, acting on paired donors, with incorporation or reduction of molecular oxygen, NAD(P)H as one donor, and incorporation of one atom of oxygen"/>
    <property type="evidence" value="ECO:0007669"/>
    <property type="project" value="UniProtKB-ARBA"/>
</dbReference>
<dbReference type="Pfam" id="PF01494">
    <property type="entry name" value="FAD_binding_3"/>
    <property type="match status" value="1"/>
</dbReference>
<dbReference type="InterPro" id="IPR002938">
    <property type="entry name" value="FAD-bd"/>
</dbReference>
<evidence type="ECO:0000256" key="1">
    <source>
        <dbReference type="ARBA" id="ARBA00007801"/>
    </source>
</evidence>
<dbReference type="InterPro" id="IPR012941">
    <property type="entry name" value="Phe_hydrox_C_dim_dom"/>
</dbReference>
<dbReference type="SUPFAM" id="SSF52833">
    <property type="entry name" value="Thioredoxin-like"/>
    <property type="match status" value="1"/>
</dbReference>
<dbReference type="STRING" id="930990.A0A067MVA1"/>
<keyword evidence="2" id="KW-0285">Flavoprotein</keyword>
<evidence type="ECO:0000256" key="2">
    <source>
        <dbReference type="ARBA" id="ARBA00022630"/>
    </source>
</evidence>
<dbReference type="Gene3D" id="3.40.30.20">
    <property type="match status" value="1"/>
</dbReference>
<feature type="domain" description="Phenol hydroxylase-like C-terminal dimerisation" evidence="6">
    <location>
        <begin position="411"/>
        <end position="606"/>
    </location>
</feature>
<evidence type="ECO:0000313" key="8">
    <source>
        <dbReference type="Proteomes" id="UP000027195"/>
    </source>
</evidence>
<dbReference type="Gene3D" id="3.30.9.10">
    <property type="entry name" value="D-Amino Acid Oxidase, subunit A, domain 2"/>
    <property type="match status" value="1"/>
</dbReference>
<evidence type="ECO:0000256" key="3">
    <source>
        <dbReference type="ARBA" id="ARBA00022827"/>
    </source>
</evidence>
<dbReference type="SUPFAM" id="SSF51905">
    <property type="entry name" value="FAD/NAD(P)-binding domain"/>
    <property type="match status" value="1"/>
</dbReference>
<organism evidence="7 8">
    <name type="scientific">Botryobasidium botryosum (strain FD-172 SS1)</name>
    <dbReference type="NCBI Taxonomy" id="930990"/>
    <lineage>
        <taxon>Eukaryota</taxon>
        <taxon>Fungi</taxon>
        <taxon>Dikarya</taxon>
        <taxon>Basidiomycota</taxon>
        <taxon>Agaricomycotina</taxon>
        <taxon>Agaricomycetes</taxon>
        <taxon>Cantharellales</taxon>
        <taxon>Botryobasidiaceae</taxon>
        <taxon>Botryobasidium</taxon>
    </lineage>
</organism>
<keyword evidence="4" id="KW-0560">Oxidoreductase</keyword>
<dbReference type="PANTHER" id="PTHR43004">
    <property type="entry name" value="TRK SYSTEM POTASSIUM UPTAKE PROTEIN"/>
    <property type="match status" value="1"/>
</dbReference>